<evidence type="ECO:0000259" key="1">
    <source>
        <dbReference type="Pfam" id="PF00582"/>
    </source>
</evidence>
<protein>
    <submittedName>
        <fullName evidence="2">Nucleotide-binding universal stress UspA family protein</fullName>
    </submittedName>
</protein>
<evidence type="ECO:0000313" key="3">
    <source>
        <dbReference type="Proteomes" id="UP000589626"/>
    </source>
</evidence>
<dbReference type="AlphaFoldDB" id="A0A7W4VXT1"/>
<dbReference type="Pfam" id="PF00582">
    <property type="entry name" value="Usp"/>
    <property type="match status" value="1"/>
</dbReference>
<dbReference type="CDD" id="cd00293">
    <property type="entry name" value="USP-like"/>
    <property type="match status" value="1"/>
</dbReference>
<name>A0A7W4VXT1_9ACTN</name>
<dbReference type="EMBL" id="JACHWR010000002">
    <property type="protein sequence ID" value="MBB3043747.1"/>
    <property type="molecule type" value="Genomic_DNA"/>
</dbReference>
<dbReference type="RefSeq" id="WP_183593522.1">
    <property type="nucleotide sequence ID" value="NZ_JACHWR010000002.1"/>
</dbReference>
<reference evidence="2 3" key="1">
    <citation type="submission" date="2020-08" db="EMBL/GenBank/DDBJ databases">
        <title>Sequencing the genomes of 1000 actinobacteria strains.</title>
        <authorList>
            <person name="Klenk H.-P."/>
        </authorList>
    </citation>
    <scope>NUCLEOTIDE SEQUENCE [LARGE SCALE GENOMIC DNA]</scope>
    <source>
        <strain evidence="2 3">DSM 105498</strain>
    </source>
</reference>
<organism evidence="2 3">
    <name type="scientific">Nocardioides soli</name>
    <dbReference type="NCBI Taxonomy" id="1036020"/>
    <lineage>
        <taxon>Bacteria</taxon>
        <taxon>Bacillati</taxon>
        <taxon>Actinomycetota</taxon>
        <taxon>Actinomycetes</taxon>
        <taxon>Propionibacteriales</taxon>
        <taxon>Nocardioidaceae</taxon>
        <taxon>Nocardioides</taxon>
    </lineage>
</organism>
<accession>A0A7W4VXT1</accession>
<dbReference type="Proteomes" id="UP000589626">
    <property type="component" value="Unassembled WGS sequence"/>
</dbReference>
<proteinExistence type="predicted"/>
<dbReference type="Gene3D" id="3.40.50.12370">
    <property type="match status" value="1"/>
</dbReference>
<feature type="domain" description="UspA" evidence="1">
    <location>
        <begin position="152"/>
        <end position="283"/>
    </location>
</feature>
<dbReference type="InterPro" id="IPR006016">
    <property type="entry name" value="UspA"/>
</dbReference>
<dbReference type="SUPFAM" id="SSF52402">
    <property type="entry name" value="Adenine nucleotide alpha hydrolases-like"/>
    <property type="match status" value="1"/>
</dbReference>
<evidence type="ECO:0000313" key="2">
    <source>
        <dbReference type="EMBL" id="MBB3043747.1"/>
    </source>
</evidence>
<sequence>MTPAAGTRTTVAAERAGPDVSSAPIAVAVPHDGVESALRYAARAALLRGRPLLVVGPATTGRGDAVPGFLRHAAEVAEVLAGPGVPVDIRLTPDERVETALAACRDAHQVVVHRSNELHLLQSLSYGPIGTKALTEVVCVPPGWSPRRDDARPVVVAIGTPFHAADLVKPALEHARIQATSLSVVHGWSLPAHLGPEEDGVLGTLWAAELEKRLRHQVCALHDGVEFEVVVRRGVGADVVLEAAEHAQLLVLGRNTVSADHLCHLGRIARAAVRESPCPVVLLPAPEASIEATA</sequence>
<gene>
    <name evidence="2" type="ORF">FHU40_003565</name>
</gene>
<keyword evidence="3" id="KW-1185">Reference proteome</keyword>
<comment type="caution">
    <text evidence="2">The sequence shown here is derived from an EMBL/GenBank/DDBJ whole genome shotgun (WGS) entry which is preliminary data.</text>
</comment>